<dbReference type="STRING" id="2309.CF15_00990"/>
<protein>
    <recommendedName>
        <fullName evidence="4">Cobalamin-independent methionine synthase MetE C-terminal/archaeal domain-containing protein</fullName>
    </recommendedName>
</protein>
<name>A0A0V8RTR5_PYROC</name>
<dbReference type="SUPFAM" id="SSF51726">
    <property type="entry name" value="UROD/MetE-like"/>
    <property type="match status" value="1"/>
</dbReference>
<dbReference type="Proteomes" id="UP000053352">
    <property type="component" value="Unassembled WGS sequence"/>
</dbReference>
<proteinExistence type="predicted"/>
<dbReference type="EMBL" id="LNTB01000001">
    <property type="protein sequence ID" value="KSW11461.1"/>
    <property type="molecule type" value="Genomic_DNA"/>
</dbReference>
<dbReference type="Gene3D" id="3.20.20.210">
    <property type="match status" value="1"/>
</dbReference>
<evidence type="ECO:0000256" key="1">
    <source>
        <dbReference type="ARBA" id="ARBA00001947"/>
    </source>
</evidence>
<dbReference type="Pfam" id="PF01717">
    <property type="entry name" value="Meth_synt_2"/>
    <property type="match status" value="1"/>
</dbReference>
<comment type="caution">
    <text evidence="5">The sequence shown here is derived from an EMBL/GenBank/DDBJ whole genome shotgun (WGS) entry which is preliminary data.</text>
</comment>
<evidence type="ECO:0000256" key="2">
    <source>
        <dbReference type="ARBA" id="ARBA00022723"/>
    </source>
</evidence>
<evidence type="ECO:0000259" key="4">
    <source>
        <dbReference type="Pfam" id="PF01717"/>
    </source>
</evidence>
<evidence type="ECO:0000313" key="6">
    <source>
        <dbReference type="Proteomes" id="UP000053352"/>
    </source>
</evidence>
<reference evidence="5 6" key="1">
    <citation type="submission" date="2015-11" db="EMBL/GenBank/DDBJ databases">
        <title>Genome sequence of Pyrodictium occultum PL-19, a marine hyperthermophilic archaeon isolated from Volcano, Italy.</title>
        <authorList>
            <person name="Utturkar S."/>
            <person name="Huber H."/>
            <person name="Leptihn S."/>
            <person name="Brown S."/>
            <person name="Stetter K.O."/>
            <person name="Podar M."/>
        </authorList>
    </citation>
    <scope>NUCLEOTIDE SEQUENCE [LARGE SCALE GENOMIC DNA]</scope>
    <source>
        <strain evidence="5 6">PL-19</strain>
    </source>
</reference>
<keyword evidence="6" id="KW-1185">Reference proteome</keyword>
<dbReference type="GO" id="GO:0008270">
    <property type="term" value="F:zinc ion binding"/>
    <property type="evidence" value="ECO:0007669"/>
    <property type="project" value="InterPro"/>
</dbReference>
<dbReference type="OrthoDB" id="33991at2157"/>
<dbReference type="GO" id="GO:0009086">
    <property type="term" value="P:methionine biosynthetic process"/>
    <property type="evidence" value="ECO:0007669"/>
    <property type="project" value="InterPro"/>
</dbReference>
<sequence length="341" mass="37019">MAVALVVEAEVLGGYPRSERLRKTLRRLEERAEEGFMDALRVAWEDTVMILGAQLGAGLRTVVDPVVDWHDPLRPFAEAWRGVAVDGLLRWFDNNFFYRIPVFTDMPDPKRLVLAPRVIQIRRVLPGFAGLKVVLPGPVTFARLSRNNTGRSLEELAEAIAEILAREASKAAEAGAAVVQVDEPFLADLDAGPDDAALAAELDSRILSEASSKGAATRLAIPYNVPEPQVYEKLLDVRADYIVLDMADNPSKALGLLEAKGIGGHGLGAGVVQARDIYPDSYEKARDVLDRAVKAAGAEKLLITTSAWLDLIPLEYALEKTRILAGIAERYRGEGGRGGSS</sequence>
<dbReference type="PANTHER" id="PTHR30519">
    <property type="entry name" value="5-METHYLTETRAHYDROPTEROYLTRIGLUTAMATE--HOMOCYSTEINE METHYLTRANSFERASE"/>
    <property type="match status" value="1"/>
</dbReference>
<accession>A0A0V8RTR5</accession>
<dbReference type="AlphaFoldDB" id="A0A0V8RTR5"/>
<dbReference type="RefSeq" id="WP_058370133.1">
    <property type="nucleotide sequence ID" value="NZ_LNTB01000001.1"/>
</dbReference>
<dbReference type="InterPro" id="IPR002629">
    <property type="entry name" value="Met_Synth_C/arc"/>
</dbReference>
<keyword evidence="3" id="KW-0862">Zinc</keyword>
<dbReference type="InterPro" id="IPR038071">
    <property type="entry name" value="UROD/MetE-like_sf"/>
</dbReference>
<feature type="domain" description="Cobalamin-independent methionine synthase MetE C-terminal/archaeal" evidence="4">
    <location>
        <begin position="11"/>
        <end position="304"/>
    </location>
</feature>
<dbReference type="GO" id="GO:0003871">
    <property type="term" value="F:5-methyltetrahydropteroyltriglutamate-homocysteine S-methyltransferase activity"/>
    <property type="evidence" value="ECO:0007669"/>
    <property type="project" value="InterPro"/>
</dbReference>
<gene>
    <name evidence="5" type="ORF">CF15_00990</name>
</gene>
<keyword evidence="2" id="KW-0479">Metal-binding</keyword>
<organism evidence="5 6">
    <name type="scientific">Pyrodictium occultum</name>
    <dbReference type="NCBI Taxonomy" id="2309"/>
    <lineage>
        <taxon>Archaea</taxon>
        <taxon>Thermoproteota</taxon>
        <taxon>Thermoprotei</taxon>
        <taxon>Desulfurococcales</taxon>
        <taxon>Pyrodictiaceae</taxon>
        <taxon>Pyrodictium</taxon>
    </lineage>
</organism>
<evidence type="ECO:0000313" key="5">
    <source>
        <dbReference type="EMBL" id="KSW11461.1"/>
    </source>
</evidence>
<comment type="cofactor">
    <cofactor evidence="1">
        <name>Zn(2+)</name>
        <dbReference type="ChEBI" id="CHEBI:29105"/>
    </cofactor>
</comment>
<evidence type="ECO:0000256" key="3">
    <source>
        <dbReference type="ARBA" id="ARBA00022833"/>
    </source>
</evidence>